<gene>
    <name evidence="3" type="ORF">C7448_10576</name>
</gene>
<name>A0A3E0HQV3_9FLAO</name>
<protein>
    <submittedName>
        <fullName evidence="3">Outer membrane protein with beta-barrel domain</fullName>
    </submittedName>
</protein>
<accession>A0A3E0HQV3</accession>
<evidence type="ECO:0000313" key="3">
    <source>
        <dbReference type="EMBL" id="REH48798.1"/>
    </source>
</evidence>
<feature type="chain" id="PRO_5017718500" evidence="1">
    <location>
        <begin position="19"/>
        <end position="209"/>
    </location>
</feature>
<dbReference type="Gene3D" id="2.40.160.20">
    <property type="match status" value="1"/>
</dbReference>
<feature type="domain" description="Outer membrane protein beta-barrel" evidence="2">
    <location>
        <begin position="18"/>
        <end position="179"/>
    </location>
</feature>
<dbReference type="EMBL" id="QUNS01000005">
    <property type="protein sequence ID" value="REH48798.1"/>
    <property type="molecule type" value="Genomic_DNA"/>
</dbReference>
<feature type="signal peptide" evidence="1">
    <location>
        <begin position="1"/>
        <end position="18"/>
    </location>
</feature>
<dbReference type="SUPFAM" id="SSF56925">
    <property type="entry name" value="OMPA-like"/>
    <property type="match status" value="1"/>
</dbReference>
<organism evidence="3 4">
    <name type="scientific">Tenacibaculum gallaicum</name>
    <dbReference type="NCBI Taxonomy" id="561505"/>
    <lineage>
        <taxon>Bacteria</taxon>
        <taxon>Pseudomonadati</taxon>
        <taxon>Bacteroidota</taxon>
        <taxon>Flavobacteriia</taxon>
        <taxon>Flavobacteriales</taxon>
        <taxon>Flavobacteriaceae</taxon>
        <taxon>Tenacibaculum</taxon>
    </lineage>
</organism>
<dbReference type="AlphaFoldDB" id="A0A3E0HQV3"/>
<proteinExistence type="predicted"/>
<reference evidence="3 4" key="1">
    <citation type="submission" date="2018-08" db="EMBL/GenBank/DDBJ databases">
        <title>Genomic Encyclopedia of Type Strains, Phase IV (KMG-IV): sequencing the most valuable type-strain genomes for metagenomic binning, comparative biology and taxonomic classification.</title>
        <authorList>
            <person name="Goeker M."/>
        </authorList>
    </citation>
    <scope>NUCLEOTIDE SEQUENCE [LARGE SCALE GENOMIC DNA]</scope>
    <source>
        <strain evidence="3 4">DSM 18841</strain>
    </source>
</reference>
<sequence length="209" mass="23062">MKKAIFILCLLVGGSQLAQSQIQGGIKGGINYNSDSFSDVKNDVFDGAKSKTGFHAGAWLRIKLPATGLYIRPELVYTQLNNNVVYYPEGKSINSTNNQNVSYEIQKIDIPVLLGLNFLKVGHVFAGPSFQYILDSDFDIEDLKQVNSDGFSVGLQLGAGVELGKLGLDVRWERALSDTESKFVDNNISENVNFDTRVNQIIVGLSYRF</sequence>
<dbReference type="InterPro" id="IPR025665">
    <property type="entry name" value="Beta-barrel_OMP_2"/>
</dbReference>
<dbReference type="Pfam" id="PF13568">
    <property type="entry name" value="OMP_b-brl_2"/>
    <property type="match status" value="1"/>
</dbReference>
<dbReference type="InterPro" id="IPR011250">
    <property type="entry name" value="OMP/PagP_B-barrel"/>
</dbReference>
<evidence type="ECO:0000256" key="1">
    <source>
        <dbReference type="SAM" id="SignalP"/>
    </source>
</evidence>
<dbReference type="Proteomes" id="UP000256884">
    <property type="component" value="Unassembled WGS sequence"/>
</dbReference>
<keyword evidence="4" id="KW-1185">Reference proteome</keyword>
<evidence type="ECO:0000259" key="2">
    <source>
        <dbReference type="Pfam" id="PF13568"/>
    </source>
</evidence>
<dbReference type="OrthoDB" id="1431594at2"/>
<dbReference type="RefSeq" id="WP_115901341.1">
    <property type="nucleotide sequence ID" value="NZ_QUNS01000005.1"/>
</dbReference>
<comment type="caution">
    <text evidence="3">The sequence shown here is derived from an EMBL/GenBank/DDBJ whole genome shotgun (WGS) entry which is preliminary data.</text>
</comment>
<keyword evidence="1" id="KW-0732">Signal</keyword>
<evidence type="ECO:0000313" key="4">
    <source>
        <dbReference type="Proteomes" id="UP000256884"/>
    </source>
</evidence>